<organism evidence="16 17">
    <name type="scientific">Larinioides sclopetarius</name>
    <dbReference type="NCBI Taxonomy" id="280406"/>
    <lineage>
        <taxon>Eukaryota</taxon>
        <taxon>Metazoa</taxon>
        <taxon>Ecdysozoa</taxon>
        <taxon>Arthropoda</taxon>
        <taxon>Chelicerata</taxon>
        <taxon>Arachnida</taxon>
        <taxon>Araneae</taxon>
        <taxon>Araneomorphae</taxon>
        <taxon>Entelegynae</taxon>
        <taxon>Araneoidea</taxon>
        <taxon>Araneidae</taxon>
        <taxon>Larinioides</taxon>
    </lineage>
</organism>
<dbReference type="InterPro" id="IPR017983">
    <property type="entry name" value="GPCR_2_secretin-like_CS"/>
</dbReference>
<dbReference type="FunFam" id="1.20.1070.10:FF:000155">
    <property type="entry name" value="diuretic hormone receptor isoform X1"/>
    <property type="match status" value="1"/>
</dbReference>
<dbReference type="InterPro" id="IPR017981">
    <property type="entry name" value="GPCR_2-like_7TM"/>
</dbReference>
<comment type="caution">
    <text evidence="16">The sequence shown here is derived from an EMBL/GenBank/DDBJ whole genome shotgun (WGS) entry which is preliminary data.</text>
</comment>
<dbReference type="InterPro" id="IPR002001">
    <property type="entry name" value="GPCR_2_diuretic_rcpt"/>
</dbReference>
<evidence type="ECO:0000256" key="13">
    <source>
        <dbReference type="SAM" id="Phobius"/>
    </source>
</evidence>
<sequence length="466" mass="52955">MTPESVDLLTTVYPSFDEFTLTQLYCNYSSLNDDFPSNGSLFCTVNWDGVSCWPPTLAGSTAMVSCISELNGVKYDTSKNASRDCLRNASWSSWSNYRSCIPLTLPEDEYLKVLWDMRDAVTVYYVGYGISLIALSLALWIFVYFKELRCLRNTIHANLMFTYLLLDITWICTAKLQSSQNYIASRIACFLTIFLTYLMGTNFFWMFVEGLYLFILVVKTFTVDNIKIYVYALIGWVLPALVVATWAGVKGHVGNSIEDVLAPQGCPWQRRDYYDYIFISPVILVLLANIIFLTKIMWVLITKLRATNTVESEQYRKAAKALLVLIPLLGVTYILVIATPNHRTGEVIFTFIQATLLSIQGFIVAVLYCFLNGEVQNSIGHRLERWKIRRAVQKGQHHALGNRSSPHEDKFYHNRGVRDSCISFATSTSFINFQSATNRSHSAPVMNRVENCSAQTESMLVRDDTV</sequence>
<comment type="subcellular location">
    <subcellularLocation>
        <location evidence="1">Cell membrane</location>
        <topology evidence="1">Multi-pass membrane protein</topology>
    </subcellularLocation>
</comment>
<dbReference type="Gene3D" id="4.10.1240.10">
    <property type="entry name" value="GPCR, family 2, extracellular hormone receptor domain"/>
    <property type="match status" value="1"/>
</dbReference>
<dbReference type="PRINTS" id="PR00249">
    <property type="entry name" value="GPCRSECRETIN"/>
</dbReference>
<dbReference type="InterPro" id="IPR050332">
    <property type="entry name" value="GPCR_2"/>
</dbReference>
<dbReference type="InterPro" id="IPR001879">
    <property type="entry name" value="GPCR_2_extracellular_dom"/>
</dbReference>
<evidence type="ECO:0000256" key="8">
    <source>
        <dbReference type="ARBA" id="ARBA00023170"/>
    </source>
</evidence>
<feature type="transmembrane region" description="Helical" evidence="13">
    <location>
        <begin position="347"/>
        <end position="371"/>
    </location>
</feature>
<evidence type="ECO:0000259" key="15">
    <source>
        <dbReference type="PROSITE" id="PS50261"/>
    </source>
</evidence>
<keyword evidence="7 13" id="KW-0472">Membrane</keyword>
<gene>
    <name evidence="16" type="ORF">LARSCL_LOCUS21840</name>
</gene>
<dbReference type="GO" id="GO:0007188">
    <property type="term" value="P:adenylate cyclase-modulating G protein-coupled receptor signaling pathway"/>
    <property type="evidence" value="ECO:0007669"/>
    <property type="project" value="TreeGrafter"/>
</dbReference>
<protein>
    <recommendedName>
        <fullName evidence="12">Diuretic hormone receptor</fullName>
    </recommendedName>
</protein>
<evidence type="ECO:0000256" key="6">
    <source>
        <dbReference type="ARBA" id="ARBA00023040"/>
    </source>
</evidence>
<keyword evidence="17" id="KW-1185">Reference proteome</keyword>
<dbReference type="SMART" id="SM00008">
    <property type="entry name" value="HormR"/>
    <property type="match status" value="1"/>
</dbReference>
<evidence type="ECO:0000256" key="11">
    <source>
        <dbReference type="ARBA" id="ARBA00054836"/>
    </source>
</evidence>
<evidence type="ECO:0000313" key="17">
    <source>
        <dbReference type="Proteomes" id="UP001497382"/>
    </source>
</evidence>
<dbReference type="GO" id="GO:0008528">
    <property type="term" value="F:G protein-coupled peptide receptor activity"/>
    <property type="evidence" value="ECO:0007669"/>
    <property type="project" value="TreeGrafter"/>
</dbReference>
<keyword evidence="4 13" id="KW-0812">Transmembrane</keyword>
<feature type="transmembrane region" description="Helical" evidence="13">
    <location>
        <begin position="123"/>
        <end position="145"/>
    </location>
</feature>
<dbReference type="GO" id="GO:0005886">
    <property type="term" value="C:plasma membrane"/>
    <property type="evidence" value="ECO:0007669"/>
    <property type="project" value="UniProtKB-SubCell"/>
</dbReference>
<feature type="transmembrane region" description="Helical" evidence="13">
    <location>
        <begin position="157"/>
        <end position="177"/>
    </location>
</feature>
<keyword evidence="3" id="KW-1003">Cell membrane</keyword>
<feature type="transmembrane region" description="Helical" evidence="13">
    <location>
        <begin position="322"/>
        <end position="341"/>
    </location>
</feature>
<evidence type="ECO:0000256" key="4">
    <source>
        <dbReference type="ARBA" id="ARBA00022692"/>
    </source>
</evidence>
<dbReference type="Pfam" id="PF02793">
    <property type="entry name" value="HRM"/>
    <property type="match status" value="1"/>
</dbReference>
<comment type="function">
    <text evidence="11">Receptor for the insect diurectic hormone. The activity of this receptor is mediated by G proteins which activate adenylyl cyclase.</text>
</comment>
<dbReference type="PRINTS" id="PR01127">
    <property type="entry name" value="DIUHORMONER"/>
</dbReference>
<dbReference type="Gene3D" id="1.20.1070.10">
    <property type="entry name" value="Rhodopsin 7-helix transmembrane proteins"/>
    <property type="match status" value="1"/>
</dbReference>
<dbReference type="Proteomes" id="UP001497382">
    <property type="component" value="Unassembled WGS sequence"/>
</dbReference>
<dbReference type="InterPro" id="IPR000832">
    <property type="entry name" value="GPCR_2_secretin-like"/>
</dbReference>
<dbReference type="GO" id="GO:0007166">
    <property type="term" value="P:cell surface receptor signaling pathway"/>
    <property type="evidence" value="ECO:0007669"/>
    <property type="project" value="InterPro"/>
</dbReference>
<dbReference type="AlphaFoldDB" id="A0AAV2BVC9"/>
<accession>A0AAV2BVC9</accession>
<evidence type="ECO:0000256" key="12">
    <source>
        <dbReference type="ARBA" id="ARBA00071387"/>
    </source>
</evidence>
<evidence type="ECO:0000256" key="7">
    <source>
        <dbReference type="ARBA" id="ARBA00023136"/>
    </source>
</evidence>
<dbReference type="SUPFAM" id="SSF81321">
    <property type="entry name" value="Family A G protein-coupled receptor-like"/>
    <property type="match status" value="1"/>
</dbReference>
<dbReference type="PROSITE" id="PS50227">
    <property type="entry name" value="G_PROTEIN_RECEP_F2_3"/>
    <property type="match status" value="1"/>
</dbReference>
<dbReference type="GO" id="GO:0008036">
    <property type="term" value="F:diuretic hormone receptor activity"/>
    <property type="evidence" value="ECO:0007669"/>
    <property type="project" value="InterPro"/>
</dbReference>
<feature type="transmembrane region" description="Helical" evidence="13">
    <location>
        <begin position="228"/>
        <end position="249"/>
    </location>
</feature>
<dbReference type="GO" id="GO:0017046">
    <property type="term" value="F:peptide hormone binding"/>
    <property type="evidence" value="ECO:0007669"/>
    <property type="project" value="TreeGrafter"/>
</dbReference>
<dbReference type="PANTHER" id="PTHR45620:SF15">
    <property type="entry name" value="DIURETIC HORMONE 44 RECEPTOR 1-RELATED"/>
    <property type="match status" value="1"/>
</dbReference>
<keyword evidence="8" id="KW-0675">Receptor</keyword>
<evidence type="ECO:0000259" key="14">
    <source>
        <dbReference type="PROSITE" id="PS50227"/>
    </source>
</evidence>
<dbReference type="Pfam" id="PF00002">
    <property type="entry name" value="7tm_2"/>
    <property type="match status" value="1"/>
</dbReference>
<keyword evidence="6" id="KW-0297">G-protein coupled receptor</keyword>
<evidence type="ECO:0000256" key="2">
    <source>
        <dbReference type="ARBA" id="ARBA00005314"/>
    </source>
</evidence>
<name>A0AAV2BVC9_9ARAC</name>
<dbReference type="PROSITE" id="PS50261">
    <property type="entry name" value="G_PROTEIN_RECEP_F2_4"/>
    <property type="match status" value="1"/>
</dbReference>
<evidence type="ECO:0000256" key="5">
    <source>
        <dbReference type="ARBA" id="ARBA00022989"/>
    </source>
</evidence>
<dbReference type="EMBL" id="CAXIEN010000543">
    <property type="protein sequence ID" value="CAL1300241.1"/>
    <property type="molecule type" value="Genomic_DNA"/>
</dbReference>
<proteinExistence type="inferred from homology"/>
<keyword evidence="10" id="KW-0807">Transducer</keyword>
<feature type="domain" description="G-protein coupled receptors family 2 profile 2" evidence="15">
    <location>
        <begin position="120"/>
        <end position="372"/>
    </location>
</feature>
<feature type="transmembrane region" description="Helical" evidence="13">
    <location>
        <begin position="277"/>
        <end position="301"/>
    </location>
</feature>
<keyword evidence="5 13" id="KW-1133">Transmembrane helix</keyword>
<reference evidence="16 17" key="1">
    <citation type="submission" date="2024-04" db="EMBL/GenBank/DDBJ databases">
        <authorList>
            <person name="Rising A."/>
            <person name="Reimegard J."/>
            <person name="Sonavane S."/>
            <person name="Akerstrom W."/>
            <person name="Nylinder S."/>
            <person name="Hedman E."/>
            <person name="Kallberg Y."/>
        </authorList>
    </citation>
    <scope>NUCLEOTIDE SEQUENCE [LARGE SCALE GENOMIC DNA]</scope>
</reference>
<keyword evidence="9" id="KW-0325">Glycoprotein</keyword>
<evidence type="ECO:0000256" key="3">
    <source>
        <dbReference type="ARBA" id="ARBA00022475"/>
    </source>
</evidence>
<dbReference type="PANTHER" id="PTHR45620">
    <property type="entry name" value="PDF RECEPTOR-LIKE PROTEIN-RELATED"/>
    <property type="match status" value="1"/>
</dbReference>
<dbReference type="PROSITE" id="PS00650">
    <property type="entry name" value="G_PROTEIN_RECEP_F2_2"/>
    <property type="match status" value="1"/>
</dbReference>
<evidence type="ECO:0000313" key="16">
    <source>
        <dbReference type="EMBL" id="CAL1300241.1"/>
    </source>
</evidence>
<comment type="similarity">
    <text evidence="2">Belongs to the G-protein coupled receptor 2 family.</text>
</comment>
<evidence type="ECO:0000256" key="1">
    <source>
        <dbReference type="ARBA" id="ARBA00004651"/>
    </source>
</evidence>
<dbReference type="SUPFAM" id="SSF111418">
    <property type="entry name" value="Hormone receptor domain"/>
    <property type="match status" value="1"/>
</dbReference>
<dbReference type="InterPro" id="IPR036445">
    <property type="entry name" value="GPCR_2_extracell_dom_sf"/>
</dbReference>
<feature type="domain" description="G-protein coupled receptors family 2 profile 1" evidence="14">
    <location>
        <begin position="25"/>
        <end position="104"/>
    </location>
</feature>
<evidence type="ECO:0000256" key="9">
    <source>
        <dbReference type="ARBA" id="ARBA00023180"/>
    </source>
</evidence>
<evidence type="ECO:0000256" key="10">
    <source>
        <dbReference type="ARBA" id="ARBA00023224"/>
    </source>
</evidence>
<feature type="transmembrane region" description="Helical" evidence="13">
    <location>
        <begin position="183"/>
        <end position="216"/>
    </location>
</feature>